<sequence>MTGDLQNVRATHWLNEKNYLKWSQFNKTYLNDKGRFNHLLRTSPQLEDSTFNAWDEADSIVMSWLHDSIDLTLSDTCMFLKIAKEI</sequence>
<accession>A0A059C9B4</accession>
<dbReference type="Gramene" id="KCW74515">
    <property type="protein sequence ID" value="KCW74515"/>
    <property type="gene ID" value="EUGRSUZ_E03230"/>
</dbReference>
<dbReference type="EMBL" id="KK198757">
    <property type="protein sequence ID" value="KCW74515.1"/>
    <property type="molecule type" value="Genomic_DNA"/>
</dbReference>
<organism evidence="1">
    <name type="scientific">Eucalyptus grandis</name>
    <name type="common">Flooded gum</name>
    <dbReference type="NCBI Taxonomy" id="71139"/>
    <lineage>
        <taxon>Eukaryota</taxon>
        <taxon>Viridiplantae</taxon>
        <taxon>Streptophyta</taxon>
        <taxon>Embryophyta</taxon>
        <taxon>Tracheophyta</taxon>
        <taxon>Spermatophyta</taxon>
        <taxon>Magnoliopsida</taxon>
        <taxon>eudicotyledons</taxon>
        <taxon>Gunneridae</taxon>
        <taxon>Pentapetalae</taxon>
        <taxon>rosids</taxon>
        <taxon>malvids</taxon>
        <taxon>Myrtales</taxon>
        <taxon>Myrtaceae</taxon>
        <taxon>Myrtoideae</taxon>
        <taxon>Eucalypteae</taxon>
        <taxon>Eucalyptus</taxon>
    </lineage>
</organism>
<gene>
    <name evidence="1" type="ORF">EUGRSUZ_E03230</name>
</gene>
<dbReference type="InParanoid" id="A0A059C9B4"/>
<name>A0A059C9B4_EUCGR</name>
<dbReference type="AlphaFoldDB" id="A0A059C9B4"/>
<proteinExistence type="predicted"/>
<reference evidence="1" key="1">
    <citation type="submission" date="2013-07" db="EMBL/GenBank/DDBJ databases">
        <title>The genome of Eucalyptus grandis.</title>
        <authorList>
            <person name="Schmutz J."/>
            <person name="Hayes R."/>
            <person name="Myburg A."/>
            <person name="Tuskan G."/>
            <person name="Grattapaglia D."/>
            <person name="Rokhsar D.S."/>
        </authorList>
    </citation>
    <scope>NUCLEOTIDE SEQUENCE</scope>
    <source>
        <tissue evidence="1">Leaf extractions</tissue>
    </source>
</reference>
<protein>
    <recommendedName>
        <fullName evidence="2">Retrotransposon Copia-like N-terminal domain-containing protein</fullName>
    </recommendedName>
</protein>
<evidence type="ECO:0008006" key="2">
    <source>
        <dbReference type="Google" id="ProtNLM"/>
    </source>
</evidence>
<dbReference type="OMA" id="ATHWLNE"/>
<evidence type="ECO:0000313" key="1">
    <source>
        <dbReference type="EMBL" id="KCW74515.1"/>
    </source>
</evidence>